<accession>A0A1S1M3C7</accession>
<dbReference type="Proteomes" id="UP000179441">
    <property type="component" value="Unassembled WGS sequence"/>
</dbReference>
<dbReference type="AlphaFoldDB" id="A0A1S1M3C7"/>
<proteinExistence type="predicted"/>
<organism evidence="1 2">
    <name type="scientific">Mycobacteroides chelonae</name>
    <name type="common">Mycobacterium chelonae</name>
    <dbReference type="NCBI Taxonomy" id="1774"/>
    <lineage>
        <taxon>Bacteria</taxon>
        <taxon>Bacillati</taxon>
        <taxon>Actinomycetota</taxon>
        <taxon>Actinomycetes</taxon>
        <taxon>Mycobacteriales</taxon>
        <taxon>Mycobacteriaceae</taxon>
        <taxon>Mycobacteroides</taxon>
    </lineage>
</organism>
<sequence>MSSGFADGIIATPFSTPRIAEDRHPNAATLADDMQDLSSTFVFDPMTHARLLPSTNKLEFYDQWDLWPTGDMDLSKVSTRTAHVERVFQVQASLQAPSLAPTVQLSTPVSSEATIALDIGRIASGLAPGTWQSLVGTRQFWASGPDLDGYVGSLATLRAKVWVVTVANEVVIDSEPDLTDVAAFVGLCRTVRSLSRRSRVIVGYSDYAGLPAVAAGADTVGTGWHRAQKTFDPKASSFHIDSDPGIRRQAEYVTQGNIHAILRRDTADQIVKWNSAQADVIRGGPLPPSANLERMHHLNQLQKVVHDINACNPGRDRYVALRDRYAVADTHFNALISGVPAVRRHDKEVWRDAMSDVLEAYAAGEGF</sequence>
<dbReference type="EMBL" id="MLIS01000001">
    <property type="protein sequence ID" value="OHU77922.1"/>
    <property type="molecule type" value="Genomic_DNA"/>
</dbReference>
<evidence type="ECO:0000313" key="1">
    <source>
        <dbReference type="EMBL" id="OHU77922.1"/>
    </source>
</evidence>
<gene>
    <name evidence="1" type="ORF">BKG84_05490</name>
</gene>
<protein>
    <submittedName>
        <fullName evidence="1">Uncharacterized protein</fullName>
    </submittedName>
</protein>
<evidence type="ECO:0000313" key="2">
    <source>
        <dbReference type="Proteomes" id="UP000179441"/>
    </source>
</evidence>
<name>A0A1S1M3C7_MYCCH</name>
<comment type="caution">
    <text evidence="1">The sequence shown here is derived from an EMBL/GenBank/DDBJ whole genome shotgun (WGS) entry which is preliminary data.</text>
</comment>
<reference evidence="1 2" key="1">
    <citation type="submission" date="2016-10" db="EMBL/GenBank/DDBJ databases">
        <title>Evaluation of Human, Veterinary and Environmental Mycobacterium chelonae Isolates by Core Genome Phylogenomic Analysis, Targeted Gene Comparison, and Anti-microbial Susceptibility Patterns: A Tale of Mistaken Identities.</title>
        <authorList>
            <person name="Fogelson S.B."/>
            <person name="Camus A.C."/>
            <person name="Lorenz W."/>
            <person name="Vasireddy R."/>
            <person name="Vasireddy S."/>
            <person name="Smith T."/>
            <person name="Brown-Elliott B.A."/>
            <person name="Wallace R.J.Jr."/>
            <person name="Hasan N.A."/>
            <person name="Reischl U."/>
            <person name="Sanchez S."/>
        </authorList>
    </citation>
    <scope>NUCLEOTIDE SEQUENCE [LARGE SCALE GENOMIC DNA]</scope>
    <source>
        <strain evidence="1 2">15518</strain>
    </source>
</reference>
<keyword evidence="2" id="KW-1185">Reference proteome</keyword>